<dbReference type="GO" id="GO:0005886">
    <property type="term" value="C:plasma membrane"/>
    <property type="evidence" value="ECO:0007669"/>
    <property type="project" value="TreeGrafter"/>
</dbReference>
<evidence type="ECO:0000259" key="4">
    <source>
        <dbReference type="PROSITE" id="PS50009"/>
    </source>
</evidence>
<dbReference type="PROSITE" id="PS50212">
    <property type="entry name" value="RASGEF_NTER"/>
    <property type="match status" value="1"/>
</dbReference>
<dbReference type="PANTHER" id="PTHR23113:SF368">
    <property type="entry name" value="CELL DIVISION CONTROL PROTEIN 25"/>
    <property type="match status" value="1"/>
</dbReference>
<name>A0A319DM74_9EURO</name>
<reference evidence="6 7" key="1">
    <citation type="submission" date="2018-02" db="EMBL/GenBank/DDBJ databases">
        <title>The genomes of Aspergillus section Nigri reveals drivers in fungal speciation.</title>
        <authorList>
            <consortium name="DOE Joint Genome Institute"/>
            <person name="Vesth T.C."/>
            <person name="Nybo J."/>
            <person name="Theobald S."/>
            <person name="Brandl J."/>
            <person name="Frisvad J.C."/>
            <person name="Nielsen K.F."/>
            <person name="Lyhne E.K."/>
            <person name="Kogle M.E."/>
            <person name="Kuo A."/>
            <person name="Riley R."/>
            <person name="Clum A."/>
            <person name="Nolan M."/>
            <person name="Lipzen A."/>
            <person name="Salamov A."/>
            <person name="Henrissat B."/>
            <person name="Wiebenga A."/>
            <person name="De vries R.P."/>
            <person name="Grigoriev I.V."/>
            <person name="Mortensen U.H."/>
            <person name="Andersen M.R."/>
            <person name="Baker S.E."/>
        </authorList>
    </citation>
    <scope>NUCLEOTIDE SEQUENCE [LARGE SCALE GENOMIC DNA]</scope>
    <source>
        <strain evidence="6 7">CBS 707.79</strain>
    </source>
</reference>
<dbReference type="STRING" id="1448320.A0A319DM74"/>
<dbReference type="InterPro" id="IPR036964">
    <property type="entry name" value="RASGEF_cat_dom_sf"/>
</dbReference>
<evidence type="ECO:0000256" key="3">
    <source>
        <dbReference type="SAM" id="MobiDB-lite"/>
    </source>
</evidence>
<dbReference type="GO" id="GO:0007265">
    <property type="term" value="P:Ras protein signal transduction"/>
    <property type="evidence" value="ECO:0007669"/>
    <property type="project" value="TreeGrafter"/>
</dbReference>
<evidence type="ECO:0000313" key="7">
    <source>
        <dbReference type="Proteomes" id="UP000247810"/>
    </source>
</evidence>
<dbReference type="OrthoDB" id="546434at2759"/>
<evidence type="ECO:0000256" key="1">
    <source>
        <dbReference type="ARBA" id="ARBA00022658"/>
    </source>
</evidence>
<dbReference type="AlphaFoldDB" id="A0A319DM74"/>
<dbReference type="CDD" id="cd00155">
    <property type="entry name" value="RasGEF"/>
    <property type="match status" value="1"/>
</dbReference>
<feature type="region of interest" description="Disordered" evidence="3">
    <location>
        <begin position="235"/>
        <end position="270"/>
    </location>
</feature>
<dbReference type="SMART" id="SM00229">
    <property type="entry name" value="RasGEFN"/>
    <property type="match status" value="1"/>
</dbReference>
<dbReference type="Pfam" id="PF00618">
    <property type="entry name" value="RasGEF_N"/>
    <property type="match status" value="1"/>
</dbReference>
<protein>
    <submittedName>
        <fullName evidence="6">Ras GEF</fullName>
    </submittedName>
</protein>
<accession>A0A319DM74</accession>
<dbReference type="InterPro" id="IPR001895">
    <property type="entry name" value="RASGEF_cat_dom"/>
</dbReference>
<dbReference type="VEuPathDB" id="FungiDB:BO71DRAFT_410995"/>
<dbReference type="SUPFAM" id="SSF48366">
    <property type="entry name" value="Ras GEF"/>
    <property type="match status" value="1"/>
</dbReference>
<evidence type="ECO:0000313" key="6">
    <source>
        <dbReference type="EMBL" id="PYH92393.1"/>
    </source>
</evidence>
<feature type="compositionally biased region" description="Gly residues" evidence="3">
    <location>
        <begin position="474"/>
        <end position="483"/>
    </location>
</feature>
<dbReference type="Gene3D" id="1.10.840.10">
    <property type="entry name" value="Ras guanine-nucleotide exchange factors catalytic domain"/>
    <property type="match status" value="1"/>
</dbReference>
<organism evidence="6 7">
    <name type="scientific">Aspergillus ellipticus CBS 707.79</name>
    <dbReference type="NCBI Taxonomy" id="1448320"/>
    <lineage>
        <taxon>Eukaryota</taxon>
        <taxon>Fungi</taxon>
        <taxon>Dikarya</taxon>
        <taxon>Ascomycota</taxon>
        <taxon>Pezizomycotina</taxon>
        <taxon>Eurotiomycetes</taxon>
        <taxon>Eurotiomycetidae</taxon>
        <taxon>Eurotiales</taxon>
        <taxon>Aspergillaceae</taxon>
        <taxon>Aspergillus</taxon>
        <taxon>Aspergillus subgen. Circumdati</taxon>
    </lineage>
</organism>
<feature type="region of interest" description="Disordered" evidence="3">
    <location>
        <begin position="467"/>
        <end position="488"/>
    </location>
</feature>
<evidence type="ECO:0000256" key="2">
    <source>
        <dbReference type="PROSITE-ProRule" id="PRU00168"/>
    </source>
</evidence>
<proteinExistence type="predicted"/>
<dbReference type="EMBL" id="KZ825917">
    <property type="protein sequence ID" value="PYH92393.1"/>
    <property type="molecule type" value="Genomic_DNA"/>
</dbReference>
<dbReference type="Proteomes" id="UP000247810">
    <property type="component" value="Unassembled WGS sequence"/>
</dbReference>
<dbReference type="InterPro" id="IPR000651">
    <property type="entry name" value="Ras-like_Gua-exchang_fac_N"/>
</dbReference>
<keyword evidence="7" id="KW-1185">Reference proteome</keyword>
<gene>
    <name evidence="6" type="ORF">BO71DRAFT_410995</name>
</gene>
<dbReference type="Gene3D" id="1.20.870.10">
    <property type="entry name" value="Son of sevenless (SoS) protein Chain: S domain 1"/>
    <property type="match status" value="1"/>
</dbReference>
<evidence type="ECO:0000259" key="5">
    <source>
        <dbReference type="PROSITE" id="PS50212"/>
    </source>
</evidence>
<dbReference type="SMART" id="SM00147">
    <property type="entry name" value="RasGEF"/>
    <property type="match status" value="1"/>
</dbReference>
<dbReference type="PROSITE" id="PS00720">
    <property type="entry name" value="RASGEF"/>
    <property type="match status" value="1"/>
</dbReference>
<dbReference type="InterPro" id="IPR023578">
    <property type="entry name" value="Ras_GEF_dom_sf"/>
</dbReference>
<feature type="domain" description="N-terminal Ras-GEF" evidence="5">
    <location>
        <begin position="37"/>
        <end position="170"/>
    </location>
</feature>
<dbReference type="CDD" id="cd06224">
    <property type="entry name" value="REM"/>
    <property type="match status" value="1"/>
</dbReference>
<dbReference type="Pfam" id="PF00617">
    <property type="entry name" value="RasGEF"/>
    <property type="match status" value="1"/>
</dbReference>
<keyword evidence="1 2" id="KW-0344">Guanine-nucleotide releasing factor</keyword>
<dbReference type="GO" id="GO:0005085">
    <property type="term" value="F:guanyl-nucleotide exchange factor activity"/>
    <property type="evidence" value="ECO:0007669"/>
    <property type="project" value="UniProtKB-KW"/>
</dbReference>
<dbReference type="PANTHER" id="PTHR23113">
    <property type="entry name" value="GUANINE NUCLEOTIDE EXCHANGE FACTOR"/>
    <property type="match status" value="1"/>
</dbReference>
<dbReference type="PROSITE" id="PS50009">
    <property type="entry name" value="RASGEF_CAT"/>
    <property type="match status" value="1"/>
</dbReference>
<sequence>MSSSAQHSRTWSTVTIDLNEAPFLSLDYEDEVVYEESHRGIKYGSIVGLVEQLTRHDRLDVSFNETFLMTYPTFVSAAEFFEILLQRLNLPPPPDLTESDLHRWTEQKQKTIRFRVLNILKTWVERYWMEPPTEATMEFLRHIHAYLTSSPALVSIPACAPLLTVIENRLKGQDIMKRLISPPNTSVPKPVTPKNMKKLKLLDLDATELARQLTIIESRLYARIRPAECLNKGWQRKDSIPNPATAHRASVCTADSRSSSSSSTDPNHSGINAMIMHSNQLASWVGETILAQDEMKKRVSLIKQFVQIADSCQTLQNYATMMSLISGLGTTPIYRLRRTWSQVSPRIRSTLETMRSVMSSERNFTHYRETLRGTSPPCVPFLGIHLSDLTFTTDGNPDSTPPPESFINFQKRTKIASILHEMQTYQNMPYTLYPVAEIQEFIIRSIQGAGDMDLYGRSLEVEPRVGGEERVMGSPGGGGGSGGPYTATGSHMSSVVIASMAMRGGGGGGAGGMRWV</sequence>
<dbReference type="InterPro" id="IPR008937">
    <property type="entry name" value="Ras-like_GEF"/>
</dbReference>
<dbReference type="InterPro" id="IPR019804">
    <property type="entry name" value="Ras_G-nucl-exch_fac_CS"/>
</dbReference>
<feature type="domain" description="Ras-GEF" evidence="4">
    <location>
        <begin position="205"/>
        <end position="464"/>
    </location>
</feature>